<name>A0A3B1B1P1_9ZZZZ</name>
<accession>A0A3B1B1P1</accession>
<sequence length="32" mass="3712">MGLFERYLTLWMLLCMVVGIGLGYCSRVNFKP</sequence>
<gene>
    <name evidence="2" type="ORF">MNBD_GAMMA20-770</name>
</gene>
<dbReference type="EMBL" id="UOFU01000156">
    <property type="protein sequence ID" value="VAW98986.1"/>
    <property type="molecule type" value="Genomic_DNA"/>
</dbReference>
<keyword evidence="1" id="KW-1133">Transmembrane helix</keyword>
<evidence type="ECO:0000313" key="2">
    <source>
        <dbReference type="EMBL" id="VAW98986.1"/>
    </source>
</evidence>
<organism evidence="2">
    <name type="scientific">hydrothermal vent metagenome</name>
    <dbReference type="NCBI Taxonomy" id="652676"/>
    <lineage>
        <taxon>unclassified sequences</taxon>
        <taxon>metagenomes</taxon>
        <taxon>ecological metagenomes</taxon>
    </lineage>
</organism>
<reference evidence="2" key="1">
    <citation type="submission" date="2018-06" db="EMBL/GenBank/DDBJ databases">
        <authorList>
            <person name="Zhirakovskaya E."/>
        </authorList>
    </citation>
    <scope>NUCLEOTIDE SEQUENCE</scope>
</reference>
<dbReference type="AlphaFoldDB" id="A0A3B1B1P1"/>
<feature type="transmembrane region" description="Helical" evidence="1">
    <location>
        <begin position="6"/>
        <end position="25"/>
    </location>
</feature>
<keyword evidence="1" id="KW-0472">Membrane</keyword>
<evidence type="ECO:0000256" key="1">
    <source>
        <dbReference type="SAM" id="Phobius"/>
    </source>
</evidence>
<protein>
    <submittedName>
        <fullName evidence="2">Arsenical-resistance protein ACR3</fullName>
    </submittedName>
</protein>
<proteinExistence type="predicted"/>
<keyword evidence="1" id="KW-0812">Transmembrane</keyword>